<gene>
    <name evidence="1" type="ORF">ISS99_07555</name>
</gene>
<comment type="caution">
    <text evidence="1">The sequence shown here is derived from an EMBL/GenBank/DDBJ whole genome shotgun (WGS) entry which is preliminary data.</text>
</comment>
<sequence>MGLDAQVIAVGRFSQNVVSAMEYPAERYLGVEAGQTVVTNIFVAPQSSISYELANAFGVHALDLGRHHLDPERADLQKLESMFGEKDVAKFVLLQKNGFNFYYLPNA</sequence>
<dbReference type="Proteomes" id="UP001430193">
    <property type="component" value="Unassembled WGS sequence"/>
</dbReference>
<protein>
    <submittedName>
        <fullName evidence="1">Uncharacterized protein</fullName>
    </submittedName>
</protein>
<evidence type="ECO:0000313" key="2">
    <source>
        <dbReference type="Proteomes" id="UP001430193"/>
    </source>
</evidence>
<reference evidence="1" key="1">
    <citation type="submission" date="2020-10" db="EMBL/GenBank/DDBJ databases">
        <title>Phylogeny of dyella-like bacteria.</title>
        <authorList>
            <person name="Fu J."/>
        </authorList>
    </citation>
    <scope>NUCLEOTIDE SEQUENCE</scope>
    <source>
        <strain evidence="1">DHON07</strain>
    </source>
</reference>
<evidence type="ECO:0000313" key="1">
    <source>
        <dbReference type="EMBL" id="MBM7129376.1"/>
    </source>
</evidence>
<organism evidence="1 2">
    <name type="scientific">Dyella mobilis</name>
    <dbReference type="NCBI Taxonomy" id="1849582"/>
    <lineage>
        <taxon>Bacteria</taxon>
        <taxon>Pseudomonadati</taxon>
        <taxon>Pseudomonadota</taxon>
        <taxon>Gammaproteobacteria</taxon>
        <taxon>Lysobacterales</taxon>
        <taxon>Rhodanobacteraceae</taxon>
        <taxon>Dyella</taxon>
    </lineage>
</organism>
<name>A0ABS2KDX2_9GAMM</name>
<dbReference type="EMBL" id="JADIKF010000037">
    <property type="protein sequence ID" value="MBM7129376.1"/>
    <property type="molecule type" value="Genomic_DNA"/>
</dbReference>
<accession>A0ABS2KDX2</accession>
<keyword evidence="2" id="KW-1185">Reference proteome</keyword>
<dbReference type="RefSeq" id="WP_204630981.1">
    <property type="nucleotide sequence ID" value="NZ_BSOC01000004.1"/>
</dbReference>
<proteinExistence type="predicted"/>